<accession>A0ABP1BFW4</accession>
<reference evidence="1" key="1">
    <citation type="submission" date="2024-03" db="EMBL/GenBank/DDBJ databases">
        <authorList>
            <consortium name="ELIXIR-Norway"/>
            <consortium name="Elixir Norway"/>
        </authorList>
    </citation>
    <scope>NUCLEOTIDE SEQUENCE</scope>
</reference>
<sequence>MAFWRWIWFGFHRPPFINVDHLHLHCMALPYISWHNILSAAQQGKWEIVASSCDLSLVVTATLHHAFTGVVSSLLLCSMENGRWLQASDSSFIDLCCAR</sequence>
<evidence type="ECO:0000313" key="2">
    <source>
        <dbReference type="Proteomes" id="UP001497522"/>
    </source>
</evidence>
<dbReference type="Proteomes" id="UP001497522">
    <property type="component" value="Chromosome 4"/>
</dbReference>
<keyword evidence="2" id="KW-1185">Reference proteome</keyword>
<dbReference type="EMBL" id="OZ023705">
    <property type="protein sequence ID" value="CAK9874296.1"/>
    <property type="molecule type" value="Genomic_DNA"/>
</dbReference>
<gene>
    <name evidence="1" type="ORF">CSSPJE1EN2_LOCUS16737</name>
</gene>
<organism evidence="1 2">
    <name type="scientific">Sphagnum jensenii</name>
    <dbReference type="NCBI Taxonomy" id="128206"/>
    <lineage>
        <taxon>Eukaryota</taxon>
        <taxon>Viridiplantae</taxon>
        <taxon>Streptophyta</taxon>
        <taxon>Embryophyta</taxon>
        <taxon>Bryophyta</taxon>
        <taxon>Sphagnophytina</taxon>
        <taxon>Sphagnopsida</taxon>
        <taxon>Sphagnales</taxon>
        <taxon>Sphagnaceae</taxon>
        <taxon>Sphagnum</taxon>
    </lineage>
</organism>
<proteinExistence type="predicted"/>
<name>A0ABP1BFW4_9BRYO</name>
<evidence type="ECO:0000313" key="1">
    <source>
        <dbReference type="EMBL" id="CAK9874296.1"/>
    </source>
</evidence>
<protein>
    <submittedName>
        <fullName evidence="1">Uncharacterized protein</fullName>
    </submittedName>
</protein>